<feature type="domain" description="Glycoside hydrolase family 65 C-terminal" evidence="7">
    <location>
        <begin position="795"/>
        <end position="838"/>
    </location>
</feature>
<feature type="active site" description="Proton donor" evidence="4">
    <location>
        <position position="574"/>
    </location>
</feature>
<keyword evidence="2 9" id="KW-0328">Glycosyltransferase</keyword>
<dbReference type="PIRSF" id="PIRSF036289">
    <property type="entry name" value="Glycosyl_hydrolase_malt_phosph"/>
    <property type="match status" value="1"/>
</dbReference>
<dbReference type="InterPro" id="IPR012341">
    <property type="entry name" value="6hp_glycosidase-like_sf"/>
</dbReference>
<evidence type="ECO:0000259" key="8">
    <source>
        <dbReference type="Pfam" id="PF03636"/>
    </source>
</evidence>
<dbReference type="InterPro" id="IPR037018">
    <property type="entry name" value="GH65_N"/>
</dbReference>
<dbReference type="OrthoDB" id="9758855at2"/>
<dbReference type="InterPro" id="IPR005196">
    <property type="entry name" value="Glyco_hydro_65_N"/>
</dbReference>
<dbReference type="InterPro" id="IPR005195">
    <property type="entry name" value="Glyco_hydro_65_M"/>
</dbReference>
<keyword evidence="3 9" id="KW-0808">Transferase</keyword>
<accession>A0A1X6WK30</accession>
<evidence type="ECO:0000256" key="2">
    <source>
        <dbReference type="ARBA" id="ARBA00022676"/>
    </source>
</evidence>
<dbReference type="SUPFAM" id="SSF48208">
    <property type="entry name" value="Six-hairpin glycosidases"/>
    <property type="match status" value="1"/>
</dbReference>
<feature type="binding site" evidence="5">
    <location>
        <begin position="435"/>
        <end position="436"/>
    </location>
    <ligand>
        <name>substrate</name>
    </ligand>
</feature>
<dbReference type="Pfam" id="PF03632">
    <property type="entry name" value="Glyco_hydro_65m"/>
    <property type="match status" value="1"/>
</dbReference>
<evidence type="ECO:0000256" key="3">
    <source>
        <dbReference type="ARBA" id="ARBA00022679"/>
    </source>
</evidence>
<sequence>MDVLKIYEQKSDAISDTKEIVISIDQLTTEEELKEVKQIIYKKKIKGAVFFNVSLKEKELTEVLYKLTENLNIPVVLNDETKDLKKQIQNKRESYPFELTYFDYPKGKQEYSIESLLTVGNGYLGLRGTSPEMLISDSNYPGTYVASVYNTAESLVDNTTIENEDFVNLPNGQKMYLIIDGEVITIEDNDLNSIKRTLNLKTGELTINSEIMLKNGALLSICVNKMASMSQRNYYGIQYSFKLDRLVSDIQFVSELDGDVNNYNVERYRKLTNHHLTVIDKKVEGAKASLLVRTNQSNIEVYQESRLLSQDINLNKLDNQILDKKIKQQVTITAEADKWLTVEKIVFMTKNQTEDKALNEFPKYTNLLLESEKEWEKLWEEAAIKVTGDLMSQKMLNLHTYHMLSSASPNGNKDLDASITARGLHGEAYRGHIFWDELFMLPFYIIHFPETAKQLLMYRYDRLEMAKQLAKEEGHLGAMYPWQSGLDGREQSQKLHLNPLSGEWKEDHSRRQRHVSLAIAYNVWSYYQYTKDQDFLNNYGTEMLTEITKFWLSLTTYDEKKDRYSIKGVMGPDEFHEAYSGSKEGGLDNNAYTNLMVTWLLGIMPIVKKESLTAVNLDFETINNIQKKLKLDINEAGVIAQFEGYFNLKEIDWDYYQNKYGNVYRMDRILNAEGKSPDDYKVAKQADSLMIFYNFPKEKVTELLTTLNYHLPEDYVEKNLLYYLNRTSHGSTLSRVVHSQLAEMVDDRELAWKLYQEALYSDYRDIQGGTTAEGIHTGVMASTLHITLSAFAGLDIRGDLIKLNPHLPEQWSELSFTFSKQLIHFKVTVTKNTIVIYVNKDCSVMIGSECVSLKAKENNVINY</sequence>
<dbReference type="GO" id="GO:0050503">
    <property type="term" value="F:trehalose 6-phosphate phosphorylase activity"/>
    <property type="evidence" value="ECO:0007669"/>
    <property type="project" value="UniProtKB-EC"/>
</dbReference>
<dbReference type="Gene3D" id="1.50.10.10">
    <property type="match status" value="1"/>
</dbReference>
<protein>
    <submittedName>
        <fullName evidence="9">Trehalose 6-phosphate phosphorylase</fullName>
        <ecNumber evidence="9">2.4.1.216</ecNumber>
    </submittedName>
</protein>
<evidence type="ECO:0000313" key="9">
    <source>
        <dbReference type="EMBL" id="SLM84673.1"/>
    </source>
</evidence>
<dbReference type="Proteomes" id="UP000195918">
    <property type="component" value="Unassembled WGS sequence"/>
</dbReference>
<dbReference type="AlphaFoldDB" id="A0A1X6WK30"/>
<feature type="binding site" evidence="5">
    <location>
        <begin position="684"/>
        <end position="685"/>
    </location>
    <ligand>
        <name>substrate</name>
    </ligand>
</feature>
<feature type="domain" description="Glycoside hydrolase family 65 central catalytic" evidence="6">
    <location>
        <begin position="398"/>
        <end position="784"/>
    </location>
</feature>
<dbReference type="GO" id="GO:0004553">
    <property type="term" value="F:hydrolase activity, hydrolyzing O-glycosyl compounds"/>
    <property type="evidence" value="ECO:0007669"/>
    <property type="project" value="TreeGrafter"/>
</dbReference>
<dbReference type="GO" id="GO:0030246">
    <property type="term" value="F:carbohydrate binding"/>
    <property type="evidence" value="ECO:0007669"/>
    <property type="project" value="InterPro"/>
</dbReference>
<dbReference type="InterPro" id="IPR011013">
    <property type="entry name" value="Gal_mutarotase_sf_dom"/>
</dbReference>
<dbReference type="PANTHER" id="PTHR11051">
    <property type="entry name" value="GLYCOSYL HYDROLASE-RELATED"/>
    <property type="match status" value="1"/>
</dbReference>
<dbReference type="GO" id="GO:0005975">
    <property type="term" value="P:carbohydrate metabolic process"/>
    <property type="evidence" value="ECO:0007669"/>
    <property type="project" value="InterPro"/>
</dbReference>
<dbReference type="SUPFAM" id="SSF74650">
    <property type="entry name" value="Galactose mutarotase-like"/>
    <property type="match status" value="1"/>
</dbReference>
<organism evidence="9 10">
    <name type="scientific">Vagococcus fluvialis bH819</name>
    <dbReference type="NCBI Taxonomy" id="1255619"/>
    <lineage>
        <taxon>Bacteria</taxon>
        <taxon>Bacillati</taxon>
        <taxon>Bacillota</taxon>
        <taxon>Bacilli</taxon>
        <taxon>Lactobacillales</taxon>
        <taxon>Enterococcaceae</taxon>
        <taxon>Vagococcus</taxon>
    </lineage>
</organism>
<proteinExistence type="inferred from homology"/>
<evidence type="ECO:0000256" key="5">
    <source>
        <dbReference type="PIRSR" id="PIRSR036289-51"/>
    </source>
</evidence>
<comment type="similarity">
    <text evidence="1">Belongs to the glycosyl hydrolase 65 family.</text>
</comment>
<evidence type="ECO:0000313" key="10">
    <source>
        <dbReference type="Proteomes" id="UP000195918"/>
    </source>
</evidence>
<dbReference type="Pfam" id="PF03636">
    <property type="entry name" value="Glyco_hydro_65N"/>
    <property type="match status" value="1"/>
</dbReference>
<dbReference type="Pfam" id="PF03633">
    <property type="entry name" value="Glyco_hydro_65C"/>
    <property type="match status" value="1"/>
</dbReference>
<feature type="domain" description="Glycoside hydrolase family 65 N-terminal" evidence="8">
    <location>
        <begin position="108"/>
        <end position="349"/>
    </location>
</feature>
<reference evidence="10" key="1">
    <citation type="submission" date="2017-02" db="EMBL/GenBank/DDBJ databases">
        <authorList>
            <person name="Dridi B."/>
        </authorList>
    </citation>
    <scope>NUCLEOTIDE SEQUENCE [LARGE SCALE GENOMIC DNA]</scope>
    <source>
        <strain evidence="10">bH819</strain>
    </source>
</reference>
<name>A0A1X6WK30_9ENTE</name>
<dbReference type="Gene3D" id="2.70.98.40">
    <property type="entry name" value="Glycoside hydrolase, family 65, N-terminal domain"/>
    <property type="match status" value="1"/>
</dbReference>
<dbReference type="InterPro" id="IPR008928">
    <property type="entry name" value="6-hairpin_glycosidase_sf"/>
</dbReference>
<evidence type="ECO:0000259" key="7">
    <source>
        <dbReference type="Pfam" id="PF03633"/>
    </source>
</evidence>
<evidence type="ECO:0000256" key="4">
    <source>
        <dbReference type="PIRSR" id="PIRSR036289-50"/>
    </source>
</evidence>
<dbReference type="EC" id="2.4.1.216" evidence="9"/>
<dbReference type="InterPro" id="IPR017045">
    <property type="entry name" value="Malt_Pase/Glycosyl_Hdrlase"/>
</dbReference>
<dbReference type="EMBL" id="FWFD01000003">
    <property type="protein sequence ID" value="SLM84673.1"/>
    <property type="molecule type" value="Genomic_DNA"/>
</dbReference>
<dbReference type="RefSeq" id="WP_086950327.1">
    <property type="nucleotide sequence ID" value="NZ_FWFD01000003.1"/>
</dbReference>
<gene>
    <name evidence="9" type="ORF">FM121_01175</name>
</gene>
<evidence type="ECO:0000259" key="6">
    <source>
        <dbReference type="Pfam" id="PF03632"/>
    </source>
</evidence>
<dbReference type="Gene3D" id="2.60.420.10">
    <property type="entry name" value="Maltose phosphorylase, domain 3"/>
    <property type="match status" value="1"/>
</dbReference>
<keyword evidence="10" id="KW-1185">Reference proteome</keyword>
<dbReference type="PANTHER" id="PTHR11051:SF8">
    <property type="entry name" value="PROTEIN-GLUCOSYLGALACTOSYLHYDROXYLYSINE GLUCOSIDASE"/>
    <property type="match status" value="1"/>
</dbReference>
<dbReference type="InterPro" id="IPR005194">
    <property type="entry name" value="Glyco_hydro_65_C"/>
</dbReference>
<evidence type="ECO:0000256" key="1">
    <source>
        <dbReference type="ARBA" id="ARBA00006768"/>
    </source>
</evidence>